<feature type="compositionally biased region" description="Low complexity" evidence="1">
    <location>
        <begin position="27"/>
        <end position="41"/>
    </location>
</feature>
<accession>A0ABR3JVK9</accession>
<gene>
    <name evidence="2" type="ORF">HGRIS_014553</name>
</gene>
<feature type="compositionally biased region" description="Basic residues" evidence="1">
    <location>
        <begin position="42"/>
        <end position="55"/>
    </location>
</feature>
<evidence type="ECO:0000256" key="1">
    <source>
        <dbReference type="SAM" id="MobiDB-lite"/>
    </source>
</evidence>
<comment type="caution">
    <text evidence="2">The sequence shown here is derived from an EMBL/GenBank/DDBJ whole genome shotgun (WGS) entry which is preliminary data.</text>
</comment>
<proteinExistence type="predicted"/>
<feature type="region of interest" description="Disordered" evidence="1">
    <location>
        <begin position="1"/>
        <end position="112"/>
    </location>
</feature>
<reference evidence="3" key="1">
    <citation type="submission" date="2024-06" db="EMBL/GenBank/DDBJ databases">
        <title>Multi-omics analyses provide insights into the biosynthesis of the anticancer antibiotic pleurotin in Hohenbuehelia grisea.</title>
        <authorList>
            <person name="Weaver J.A."/>
            <person name="Alberti F."/>
        </authorList>
    </citation>
    <scope>NUCLEOTIDE SEQUENCE [LARGE SCALE GENOMIC DNA]</scope>
    <source>
        <strain evidence="3">T-177</strain>
    </source>
</reference>
<name>A0ABR3JVK9_9AGAR</name>
<organism evidence="2 3">
    <name type="scientific">Hohenbuehelia grisea</name>
    <dbReference type="NCBI Taxonomy" id="104357"/>
    <lineage>
        <taxon>Eukaryota</taxon>
        <taxon>Fungi</taxon>
        <taxon>Dikarya</taxon>
        <taxon>Basidiomycota</taxon>
        <taxon>Agaricomycotina</taxon>
        <taxon>Agaricomycetes</taxon>
        <taxon>Agaricomycetidae</taxon>
        <taxon>Agaricales</taxon>
        <taxon>Pleurotineae</taxon>
        <taxon>Pleurotaceae</taxon>
        <taxon>Hohenbuehelia</taxon>
    </lineage>
</organism>
<keyword evidence="3" id="KW-1185">Reference proteome</keyword>
<feature type="compositionally biased region" description="Polar residues" evidence="1">
    <location>
        <begin position="98"/>
        <end position="107"/>
    </location>
</feature>
<evidence type="ECO:0000313" key="3">
    <source>
        <dbReference type="Proteomes" id="UP001556367"/>
    </source>
</evidence>
<dbReference type="EMBL" id="JASNQZ010000003">
    <property type="protein sequence ID" value="KAL0959288.1"/>
    <property type="molecule type" value="Genomic_DNA"/>
</dbReference>
<sequence length="281" mass="30437">MADDASLFARRVASPPPQYGAALEDILASATSSDASASRSPRSSRSHRSLRSLFRRSREPTPEIPTSSSSVAISAETETESRNSTPPALAPPAEHHSNSTPSSSTLPDSMETSERILAPAELVLSWTPTGPRYLSRVAGQENLILPLNETLPDDMPPQYVEAQRPTHTVKYTFSPIGKDAMILVPPADEPDSRPKYHISVSMNCFVPSSFITTIRRGGTEEGEFVSDFEMGEANKIETVCIRDKEWKLADVLLRLGSHKAVSAYQVIGSSLLTDGGTLLAE</sequence>
<evidence type="ECO:0000313" key="2">
    <source>
        <dbReference type="EMBL" id="KAL0959288.1"/>
    </source>
</evidence>
<dbReference type="Proteomes" id="UP001556367">
    <property type="component" value="Unassembled WGS sequence"/>
</dbReference>
<protein>
    <submittedName>
        <fullName evidence="2">Uncharacterized protein</fullName>
    </submittedName>
</protein>